<reference evidence="1 2" key="1">
    <citation type="submission" date="2017-11" db="EMBL/GenBank/DDBJ databases">
        <title>Animal gut microbial communities from fecal samples from Wisconsin, USA.</title>
        <authorList>
            <person name="Neumann A."/>
        </authorList>
    </citation>
    <scope>NUCLEOTIDE SEQUENCE [LARGE SCALE GENOMIC DNA]</scope>
    <source>
        <strain evidence="1 2">UWS3</strain>
    </source>
</reference>
<dbReference type="RefSeq" id="WP_100426583.1">
    <property type="nucleotide sequence ID" value="NZ_PGEX01000001.1"/>
</dbReference>
<evidence type="ECO:0000313" key="1">
    <source>
        <dbReference type="EMBL" id="PJJ42743.1"/>
    </source>
</evidence>
<dbReference type="AlphaFoldDB" id="A0A2M9AAV2"/>
<organism evidence="1 2">
    <name type="scientific">Hallerella succinigenes</name>
    <dbReference type="NCBI Taxonomy" id="1896222"/>
    <lineage>
        <taxon>Bacteria</taxon>
        <taxon>Pseudomonadati</taxon>
        <taxon>Fibrobacterota</taxon>
        <taxon>Fibrobacteria</taxon>
        <taxon>Fibrobacterales</taxon>
        <taxon>Fibrobacteraceae</taxon>
        <taxon>Hallerella</taxon>
    </lineage>
</organism>
<dbReference type="EMBL" id="PGEX01000001">
    <property type="protein sequence ID" value="PJJ42743.1"/>
    <property type="molecule type" value="Genomic_DNA"/>
</dbReference>
<proteinExistence type="predicted"/>
<accession>A0A2M9AAV2</accession>
<name>A0A2M9AAV2_9BACT</name>
<evidence type="ECO:0000313" key="2">
    <source>
        <dbReference type="Proteomes" id="UP000231134"/>
    </source>
</evidence>
<keyword evidence="2" id="KW-1185">Reference proteome</keyword>
<dbReference type="OrthoDB" id="9774627at2"/>
<comment type="caution">
    <text evidence="1">The sequence shown here is derived from an EMBL/GenBank/DDBJ whole genome shotgun (WGS) entry which is preliminary data.</text>
</comment>
<protein>
    <submittedName>
        <fullName evidence="1">Uncharacterized protein</fullName>
    </submittedName>
</protein>
<sequence>MKKVWSLLISVGTYFSYALDFSPETLDLVFHSLKMDENQITESFCDSIESLWVKKMGKLCESSTNSIAYNAPADESVYLEMERSDSLLTIRLYREYQICIDPFLSPSEVSGNSGKLQFSEVLKIELLRMQSFGIIKMQQDSLENFLQEKIELMKAVGKCEDIDGVSFFEENGAEWTIGPGCCSLVDSSTAISRISKVSQGVRAEKVSAGKFRLSGVPLGMEVSVFDLNGKLLLRKNFDGGFLEIPNVPAVARVHGNWLWMK</sequence>
<gene>
    <name evidence="1" type="ORF">BGX16_2787</name>
</gene>
<dbReference type="Proteomes" id="UP000231134">
    <property type="component" value="Unassembled WGS sequence"/>
</dbReference>